<dbReference type="InterPro" id="IPR038050">
    <property type="entry name" value="Neuro_actylchol_rec"/>
</dbReference>
<keyword evidence="5" id="KW-0813">Transport</keyword>
<dbReference type="Gene3D" id="1.20.58.390">
    <property type="entry name" value="Neurotransmitter-gated ion-channel transmembrane domain"/>
    <property type="match status" value="1"/>
</dbReference>
<feature type="transmembrane region" description="Helical" evidence="5">
    <location>
        <begin position="165"/>
        <end position="182"/>
    </location>
</feature>
<evidence type="ECO:0000256" key="3">
    <source>
        <dbReference type="ARBA" id="ARBA00022989"/>
    </source>
</evidence>
<evidence type="ECO:0000256" key="4">
    <source>
        <dbReference type="ARBA" id="ARBA00023136"/>
    </source>
</evidence>
<feature type="transmembrane region" description="Helical" evidence="5">
    <location>
        <begin position="314"/>
        <end position="335"/>
    </location>
</feature>
<dbReference type="InParanoid" id="A0A3B1JYV4"/>
<dbReference type="PANTHER" id="PTHR18945">
    <property type="entry name" value="NEUROTRANSMITTER GATED ION CHANNEL"/>
    <property type="match status" value="1"/>
</dbReference>
<dbReference type="PRINTS" id="PR00252">
    <property type="entry name" value="NRIONCHANNEL"/>
</dbReference>
<keyword evidence="3 5" id="KW-1133">Transmembrane helix</keyword>
<feature type="transmembrane region" description="Helical" evidence="5">
    <location>
        <begin position="194"/>
        <end position="216"/>
    </location>
</feature>
<evidence type="ECO:0000256" key="6">
    <source>
        <dbReference type="SAM" id="MobiDB-lite"/>
    </source>
</evidence>
<evidence type="ECO:0000256" key="1">
    <source>
        <dbReference type="ARBA" id="ARBA00004141"/>
    </source>
</evidence>
<feature type="transmembrane region" description="Helical" evidence="5">
    <location>
        <begin position="130"/>
        <end position="153"/>
    </location>
</feature>
<comment type="similarity">
    <text evidence="5">Belongs to the ligand-gated ion channel (TC 1.A.9) family.</text>
</comment>
<comment type="subcellular location">
    <subcellularLocation>
        <location evidence="1">Membrane</location>
        <topology evidence="1">Multi-pass membrane protein</topology>
    </subcellularLocation>
</comment>
<reference evidence="10" key="1">
    <citation type="submission" date="2013-03" db="EMBL/GenBank/DDBJ databases">
        <authorList>
            <person name="Jeffery W."/>
            <person name="Warren W."/>
            <person name="Wilson R.K."/>
        </authorList>
    </citation>
    <scope>NUCLEOTIDE SEQUENCE</scope>
    <source>
        <strain evidence="10">female</strain>
    </source>
</reference>
<dbReference type="Pfam" id="PF02931">
    <property type="entry name" value="Neur_chan_LBD"/>
    <property type="match status" value="1"/>
</dbReference>
<dbReference type="InterPro" id="IPR006201">
    <property type="entry name" value="Neur_channel"/>
</dbReference>
<evidence type="ECO:0000256" key="2">
    <source>
        <dbReference type="ARBA" id="ARBA00022692"/>
    </source>
</evidence>
<protein>
    <submittedName>
        <fullName evidence="9">5-hydroxytryptamine receptor 3A-like</fullName>
    </submittedName>
</protein>
<keyword evidence="4 5" id="KW-0472">Membrane</keyword>
<dbReference type="GeneTree" id="ENSGT00940000163471"/>
<dbReference type="InterPro" id="IPR018000">
    <property type="entry name" value="Neurotransmitter_ion_chnl_CS"/>
</dbReference>
<dbReference type="GO" id="GO:0005230">
    <property type="term" value="F:extracellular ligand-gated monoatomic ion channel activity"/>
    <property type="evidence" value="ECO:0007669"/>
    <property type="project" value="InterPro"/>
</dbReference>
<dbReference type="SUPFAM" id="SSF90112">
    <property type="entry name" value="Neurotransmitter-gated ion-channel transmembrane pore"/>
    <property type="match status" value="1"/>
</dbReference>
<dbReference type="Pfam" id="PF02932">
    <property type="entry name" value="Neur_chan_memb"/>
    <property type="match status" value="1"/>
</dbReference>
<keyword evidence="5" id="KW-0407">Ion channel</keyword>
<dbReference type="Gene3D" id="2.70.170.10">
    <property type="entry name" value="Neurotransmitter-gated ion-channel ligand-binding domain"/>
    <property type="match status" value="1"/>
</dbReference>
<evidence type="ECO:0000259" key="7">
    <source>
        <dbReference type="Pfam" id="PF02931"/>
    </source>
</evidence>
<dbReference type="AlphaFoldDB" id="A0A3B1JYV4"/>
<dbReference type="InterPro" id="IPR006029">
    <property type="entry name" value="Neurotrans-gated_channel_TM"/>
</dbReference>
<dbReference type="SUPFAM" id="SSF63712">
    <property type="entry name" value="Nicotinic receptor ligand binding domain-like"/>
    <property type="match status" value="1"/>
</dbReference>
<dbReference type="Proteomes" id="UP000018467">
    <property type="component" value="Unassembled WGS sequence"/>
</dbReference>
<proteinExistence type="inferred from homology"/>
<reference evidence="10" key="2">
    <citation type="journal article" date="2014" name="Nat. Commun.">
        <title>The cavefish genome reveals candidate genes for eye loss.</title>
        <authorList>
            <person name="McGaugh S.E."/>
            <person name="Gross J.B."/>
            <person name="Aken B."/>
            <person name="Blin M."/>
            <person name="Borowsky R."/>
            <person name="Chalopin D."/>
            <person name="Hinaux H."/>
            <person name="Jeffery W.R."/>
            <person name="Keene A."/>
            <person name="Ma L."/>
            <person name="Minx P."/>
            <person name="Murphy D."/>
            <person name="O'Quin K.E."/>
            <person name="Retaux S."/>
            <person name="Rohner N."/>
            <person name="Searle S.M."/>
            <person name="Stahl B.A."/>
            <person name="Tabin C."/>
            <person name="Volff J.N."/>
            <person name="Yoshizawa M."/>
            <person name="Warren W.C."/>
        </authorList>
    </citation>
    <scope>NUCLEOTIDE SEQUENCE [LARGE SCALE GENOMIC DNA]</scope>
    <source>
        <strain evidence="10">female</strain>
    </source>
</reference>
<dbReference type="Ensembl" id="ENSAMXT00000043504.1">
    <property type="protein sequence ID" value="ENSAMXP00000047468.1"/>
    <property type="gene ID" value="ENSAMXG00000033104.1"/>
</dbReference>
<feature type="domain" description="Neurotransmitter-gated ion-channel ligand-binding" evidence="7">
    <location>
        <begin position="1"/>
        <end position="129"/>
    </location>
</feature>
<feature type="compositionally biased region" description="Low complexity" evidence="6">
    <location>
        <begin position="251"/>
        <end position="263"/>
    </location>
</feature>
<keyword evidence="5" id="KW-0406">Ion transport</keyword>
<feature type="domain" description="Neurotransmitter-gated ion-channel transmembrane" evidence="8">
    <location>
        <begin position="138"/>
        <end position="241"/>
    </location>
</feature>
<dbReference type="InterPro" id="IPR036719">
    <property type="entry name" value="Neuro-gated_channel_TM_sf"/>
</dbReference>
<feature type="compositionally biased region" description="Polar residues" evidence="6">
    <location>
        <begin position="230"/>
        <end position="239"/>
    </location>
</feature>
<evidence type="ECO:0000256" key="5">
    <source>
        <dbReference type="RuleBase" id="RU000687"/>
    </source>
</evidence>
<reference evidence="9" key="3">
    <citation type="submission" date="2025-08" db="UniProtKB">
        <authorList>
            <consortium name="Ensembl"/>
        </authorList>
    </citation>
    <scope>IDENTIFICATION</scope>
</reference>
<accession>A0A3B1JYV4</accession>
<dbReference type="GO" id="GO:0016020">
    <property type="term" value="C:membrane"/>
    <property type="evidence" value="ECO:0007669"/>
    <property type="project" value="UniProtKB-SubCell"/>
</dbReference>
<dbReference type="InterPro" id="IPR036734">
    <property type="entry name" value="Neur_chan_lig-bd_sf"/>
</dbReference>
<keyword evidence="10" id="KW-1185">Reference proteome</keyword>
<dbReference type="Bgee" id="ENSAMXG00000033104">
    <property type="expression patterns" value="Expressed in bone element and 1 other cell type or tissue"/>
</dbReference>
<evidence type="ECO:0000259" key="8">
    <source>
        <dbReference type="Pfam" id="PF02932"/>
    </source>
</evidence>
<organism evidence="9 10">
    <name type="scientific">Astyanax mexicanus</name>
    <name type="common">Blind cave fish</name>
    <name type="synonym">Astyanax fasciatus mexicanus</name>
    <dbReference type="NCBI Taxonomy" id="7994"/>
    <lineage>
        <taxon>Eukaryota</taxon>
        <taxon>Metazoa</taxon>
        <taxon>Chordata</taxon>
        <taxon>Craniata</taxon>
        <taxon>Vertebrata</taxon>
        <taxon>Euteleostomi</taxon>
        <taxon>Actinopterygii</taxon>
        <taxon>Neopterygii</taxon>
        <taxon>Teleostei</taxon>
        <taxon>Ostariophysi</taxon>
        <taxon>Characiformes</taxon>
        <taxon>Characoidei</taxon>
        <taxon>Acestrorhamphidae</taxon>
        <taxon>Acestrorhamphinae</taxon>
        <taxon>Astyanax</taxon>
    </lineage>
</organism>
<reference evidence="9" key="4">
    <citation type="submission" date="2025-09" db="UniProtKB">
        <authorList>
            <consortium name="Ensembl"/>
        </authorList>
    </citation>
    <scope>IDENTIFICATION</scope>
</reference>
<dbReference type="PROSITE" id="PS00236">
    <property type="entry name" value="NEUROTR_ION_CHANNEL"/>
    <property type="match status" value="1"/>
</dbReference>
<name>A0A3B1JYV4_ASTMX</name>
<evidence type="ECO:0000313" key="9">
    <source>
        <dbReference type="Ensembl" id="ENSAMXP00000047468.1"/>
    </source>
</evidence>
<sequence>MLWKPDVSIYELAEKENGPPSPYLYITHYGDVIMEDVLTVITSCSMDVYKFPFDTQNCHMTISSMVHSNSEIKLIASSNSTRITQQSRRILKTQGEWDLLNMTVTGENMTFEPGTWDIIKYTITIRRKPLLHILNFHVPVLFFLVLDLASFFIPDNKGDKISFKVTILLAISVLLLILNEILPSKSFKCPLIATYIIFIFAFMMVSLLETILVAYLTEMDSAGEEREKNSITTRKGTSTSEKDEKRRRGSNSRTSSGVNSTSQSLAGMGLGGAGEMVDLHFLQMVVQQVQDLRENPPSLAPRAQRYYSRVAKRINTAFILFYFCSSSLFLIVISVEWMD</sequence>
<dbReference type="InterPro" id="IPR006202">
    <property type="entry name" value="Neur_chan_lig-bd"/>
</dbReference>
<dbReference type="GO" id="GO:0004888">
    <property type="term" value="F:transmembrane signaling receptor activity"/>
    <property type="evidence" value="ECO:0007669"/>
    <property type="project" value="InterPro"/>
</dbReference>
<keyword evidence="2 5" id="KW-0812">Transmembrane</keyword>
<evidence type="ECO:0000313" key="10">
    <source>
        <dbReference type="Proteomes" id="UP000018467"/>
    </source>
</evidence>
<feature type="region of interest" description="Disordered" evidence="6">
    <location>
        <begin position="226"/>
        <end position="263"/>
    </location>
</feature>